<feature type="transmembrane region" description="Helical" evidence="6">
    <location>
        <begin position="184"/>
        <end position="201"/>
    </location>
</feature>
<sequence>MSIVASVVSYSLCSGSLVLMNKLILHRLPYPSLVITFQLVAALSFIKTAEAGGFIQVDPLKWEYVVPYLYYIVAFALAAYCNMRSLSVSNVETVIVFRALSPCVVAFLEAFYLGREYPNKRGWAGIALIVMGAYGYASYDQEVKTQGLTAYFWPLCYLAVISFVMTYGKKVIQSVDLKTQSGPVLYTNLLSIFPMLMFASIDNEFSKFNTEILANKEYEIPEGTTALMLMGCVVGIGIGYSSWWCRDQVSATSFTIIGVMNKCLTILMNFMVWSNHARPAGIACLLLCLAGGAIYQQAPMRTNTNKHYKLSPTGDRDDTGNHTQQPDAALDIEASNEDVPGTTESKEHHRTPKTL</sequence>
<evidence type="ECO:0000256" key="1">
    <source>
        <dbReference type="ARBA" id="ARBA00004141"/>
    </source>
</evidence>
<dbReference type="InterPro" id="IPR037185">
    <property type="entry name" value="EmrE-like"/>
</dbReference>
<evidence type="ECO:0000259" key="7">
    <source>
        <dbReference type="Pfam" id="PF00892"/>
    </source>
</evidence>
<dbReference type="InterPro" id="IPR050186">
    <property type="entry name" value="TPT_transporter"/>
</dbReference>
<evidence type="ECO:0000256" key="3">
    <source>
        <dbReference type="ARBA" id="ARBA00022989"/>
    </source>
</evidence>
<accession>A0A9N8H600</accession>
<name>A0A9N8H600_9STRA</name>
<keyword evidence="9" id="KW-1185">Reference proteome</keyword>
<feature type="transmembrane region" description="Helical" evidence="6">
    <location>
        <begin position="93"/>
        <end position="113"/>
    </location>
</feature>
<reference evidence="8" key="1">
    <citation type="submission" date="2020-06" db="EMBL/GenBank/DDBJ databases">
        <authorList>
            <consortium name="Plant Systems Biology data submission"/>
        </authorList>
    </citation>
    <scope>NUCLEOTIDE SEQUENCE</scope>
    <source>
        <strain evidence="8">D6</strain>
    </source>
</reference>
<dbReference type="AlphaFoldDB" id="A0A9N8H600"/>
<comment type="subcellular location">
    <subcellularLocation>
        <location evidence="1">Membrane</location>
        <topology evidence="1">Multi-pass membrane protein</topology>
    </subcellularLocation>
</comment>
<keyword evidence="4 6" id="KW-0472">Membrane</keyword>
<dbReference type="GO" id="GO:0016020">
    <property type="term" value="C:membrane"/>
    <property type="evidence" value="ECO:0007669"/>
    <property type="project" value="UniProtKB-SubCell"/>
</dbReference>
<feature type="transmembrane region" description="Helical" evidence="6">
    <location>
        <begin position="68"/>
        <end position="87"/>
    </location>
</feature>
<keyword evidence="2 6" id="KW-0812">Transmembrane</keyword>
<dbReference type="EMBL" id="CAICTM010000033">
    <property type="protein sequence ID" value="CAB9498238.1"/>
    <property type="molecule type" value="Genomic_DNA"/>
</dbReference>
<feature type="domain" description="EamA" evidence="7">
    <location>
        <begin position="5"/>
        <end position="135"/>
    </location>
</feature>
<feature type="transmembrane region" description="Helical" evidence="6">
    <location>
        <begin position="151"/>
        <end position="172"/>
    </location>
</feature>
<evidence type="ECO:0000256" key="2">
    <source>
        <dbReference type="ARBA" id="ARBA00022692"/>
    </source>
</evidence>
<dbReference type="Gene3D" id="1.10.3730.20">
    <property type="match status" value="1"/>
</dbReference>
<evidence type="ECO:0000256" key="5">
    <source>
        <dbReference type="SAM" id="MobiDB-lite"/>
    </source>
</evidence>
<comment type="caution">
    <text evidence="8">The sequence shown here is derived from an EMBL/GenBank/DDBJ whole genome shotgun (WGS) entry which is preliminary data.</text>
</comment>
<organism evidence="8 9">
    <name type="scientific">Seminavis robusta</name>
    <dbReference type="NCBI Taxonomy" id="568900"/>
    <lineage>
        <taxon>Eukaryota</taxon>
        <taxon>Sar</taxon>
        <taxon>Stramenopiles</taxon>
        <taxon>Ochrophyta</taxon>
        <taxon>Bacillariophyta</taxon>
        <taxon>Bacillariophyceae</taxon>
        <taxon>Bacillariophycidae</taxon>
        <taxon>Naviculales</taxon>
        <taxon>Naviculaceae</taxon>
        <taxon>Seminavis</taxon>
    </lineage>
</organism>
<feature type="transmembrane region" description="Helical" evidence="6">
    <location>
        <begin position="122"/>
        <end position="139"/>
    </location>
</feature>
<feature type="region of interest" description="Disordered" evidence="5">
    <location>
        <begin position="305"/>
        <end position="355"/>
    </location>
</feature>
<dbReference type="Proteomes" id="UP001153069">
    <property type="component" value="Unassembled WGS sequence"/>
</dbReference>
<feature type="transmembrane region" description="Helical" evidence="6">
    <location>
        <begin position="30"/>
        <end position="47"/>
    </location>
</feature>
<dbReference type="OrthoDB" id="417037at2759"/>
<dbReference type="InterPro" id="IPR000620">
    <property type="entry name" value="EamA_dom"/>
</dbReference>
<dbReference type="SUPFAM" id="SSF103481">
    <property type="entry name" value="Multidrug resistance efflux transporter EmrE"/>
    <property type="match status" value="1"/>
</dbReference>
<evidence type="ECO:0000313" key="9">
    <source>
        <dbReference type="Proteomes" id="UP001153069"/>
    </source>
</evidence>
<feature type="transmembrane region" description="Helical" evidence="6">
    <location>
        <begin position="226"/>
        <end position="245"/>
    </location>
</feature>
<feature type="transmembrane region" description="Helical" evidence="6">
    <location>
        <begin position="252"/>
        <end position="273"/>
    </location>
</feature>
<evidence type="ECO:0000256" key="4">
    <source>
        <dbReference type="ARBA" id="ARBA00023136"/>
    </source>
</evidence>
<keyword evidence="3 6" id="KW-1133">Transmembrane helix</keyword>
<evidence type="ECO:0000256" key="6">
    <source>
        <dbReference type="SAM" id="Phobius"/>
    </source>
</evidence>
<gene>
    <name evidence="8" type="ORF">SEMRO_33_G021710.1</name>
</gene>
<protein>
    <submittedName>
        <fullName evidence="8">Mannose transporter GONST3</fullName>
    </submittedName>
</protein>
<proteinExistence type="predicted"/>
<dbReference type="Pfam" id="PF00892">
    <property type="entry name" value="EamA"/>
    <property type="match status" value="1"/>
</dbReference>
<feature type="transmembrane region" description="Helical" evidence="6">
    <location>
        <begin position="279"/>
        <end position="298"/>
    </location>
</feature>
<dbReference type="PANTHER" id="PTHR11132">
    <property type="entry name" value="SOLUTE CARRIER FAMILY 35"/>
    <property type="match status" value="1"/>
</dbReference>
<evidence type="ECO:0000313" key="8">
    <source>
        <dbReference type="EMBL" id="CAB9498238.1"/>
    </source>
</evidence>